<evidence type="ECO:0000313" key="3">
    <source>
        <dbReference type="EMBL" id="NNF05231.1"/>
    </source>
</evidence>
<evidence type="ECO:0000313" key="4">
    <source>
        <dbReference type="Proteomes" id="UP000547674"/>
    </source>
</evidence>
<organism evidence="3 4">
    <name type="scientific">Eiseniibacteriota bacterium</name>
    <dbReference type="NCBI Taxonomy" id="2212470"/>
    <lineage>
        <taxon>Bacteria</taxon>
        <taxon>Candidatus Eiseniibacteriota</taxon>
    </lineage>
</organism>
<dbReference type="AlphaFoldDB" id="A0A7Y2E4Z5"/>
<name>A0A7Y2E4Z5_UNCEI</name>
<dbReference type="SUPFAM" id="SSF117892">
    <property type="entry name" value="Band 7/SPFH domain"/>
    <property type="match status" value="1"/>
</dbReference>
<gene>
    <name evidence="3" type="ORF">HKN21_00590</name>
</gene>
<dbReference type="Proteomes" id="UP000547674">
    <property type="component" value="Unassembled WGS sequence"/>
</dbReference>
<dbReference type="PANTHER" id="PTHR37826">
    <property type="entry name" value="FLOTILLIN BAND_7_5 DOMAIN PROTEIN"/>
    <property type="match status" value="1"/>
</dbReference>
<dbReference type="Pfam" id="PF13421">
    <property type="entry name" value="Band_7_1"/>
    <property type="match status" value="1"/>
</dbReference>
<accession>A0A7Y2E4Z5</accession>
<dbReference type="PANTHER" id="PTHR37826:SF2">
    <property type="entry name" value="ZINC-RIBBON DOMAIN-CONTAINING PROTEIN"/>
    <property type="match status" value="1"/>
</dbReference>
<dbReference type="Gene3D" id="3.30.479.30">
    <property type="entry name" value="Band 7 domain"/>
    <property type="match status" value="1"/>
</dbReference>
<feature type="domain" description="GYF" evidence="2">
    <location>
        <begin position="303"/>
        <end position="352"/>
    </location>
</feature>
<dbReference type="EMBL" id="JABDJR010000016">
    <property type="protein sequence ID" value="NNF05231.1"/>
    <property type="molecule type" value="Genomic_DNA"/>
</dbReference>
<evidence type="ECO:0000259" key="1">
    <source>
        <dbReference type="Pfam" id="PF13421"/>
    </source>
</evidence>
<comment type="caution">
    <text evidence="3">The sequence shown here is derived from an EMBL/GenBank/DDBJ whole genome shotgun (WGS) entry which is preliminary data.</text>
</comment>
<reference evidence="3 4" key="1">
    <citation type="submission" date="2020-03" db="EMBL/GenBank/DDBJ databases">
        <title>Metabolic flexibility allows generalist bacteria to become dominant in a frequently disturbed ecosystem.</title>
        <authorList>
            <person name="Chen Y.-J."/>
            <person name="Leung P.M."/>
            <person name="Bay S.K."/>
            <person name="Hugenholtz P."/>
            <person name="Kessler A.J."/>
            <person name="Shelley G."/>
            <person name="Waite D.W."/>
            <person name="Cook P.L."/>
            <person name="Greening C."/>
        </authorList>
    </citation>
    <scope>NUCLEOTIDE SEQUENCE [LARGE SCALE GENOMIC DNA]</scope>
    <source>
        <strain evidence="3">SS_bin_28</strain>
    </source>
</reference>
<dbReference type="InterPro" id="IPR025640">
    <property type="entry name" value="GYF_2"/>
</dbReference>
<dbReference type="InterPro" id="IPR036013">
    <property type="entry name" value="Band_7/SPFH_dom_sf"/>
</dbReference>
<dbReference type="CDD" id="cd03408">
    <property type="entry name" value="SPFH_like_u1"/>
    <property type="match status" value="1"/>
</dbReference>
<dbReference type="Pfam" id="PF14237">
    <property type="entry name" value="GYF_2"/>
    <property type="match status" value="1"/>
</dbReference>
<sequence length="367" mass="39626">MGFVNKLRGELIDIVEWIDDSRHTIVWRFPRFHNQIKNGARLIVRPGQVAVFVEQGKIADVFEPGTHKLSTENLPILSTIKGWAHGFDSPFKAEVYFVTTRQITEMKWGTPNPVIVRDPDFGPVRVRAFGTYTLKAIDPRALLRELVGTDGSFEADEITVLLRSIINNAFAEVVARSNVSVVDLASNYSDLSNQIRQASIEKVDNEYGLDFPQLFIVNISVPEEVEKALDARSSMGMIGNLGDYQQYQLGQSIPTAAANPAGGLAAAGVGLGMGMAYAGQMMPPTNGNLAMVPPVPGQEAAQWHVAVNGQPTGPFTAAQLQEAVTSGQLTAASLVWAAGMATWSPASAVDGLSDLFKTPPPIPPQED</sequence>
<evidence type="ECO:0000259" key="2">
    <source>
        <dbReference type="Pfam" id="PF14237"/>
    </source>
</evidence>
<proteinExistence type="predicted"/>
<protein>
    <submittedName>
        <fullName evidence="3">SPFH domain-containing protein</fullName>
    </submittedName>
</protein>
<dbReference type="InterPro" id="IPR033880">
    <property type="entry name" value="SPFH_YdjI"/>
</dbReference>
<feature type="domain" description="SPFH" evidence="1">
    <location>
        <begin position="26"/>
        <end position="236"/>
    </location>
</feature>